<sequence>MLAIFPAIALFMLVSSPSAYLFPGRLVAALIVATPTVVILGVVRYLWPERASGSIVYLASRDEFVFVTRARNWAYFTIAGCLMVAAAGVAVASMYLDSVRPVFGTDFDALRLPALFAVIGFAFILLQLLLTRTAPRLELTPDAVLYRSGWTTATIPWVSVGTLTLEPRRRKLRLILTEQNGSSHDVTAALPTSDPVCVAEIIRYFADQPGERMLLADPESAILAVGGLL</sequence>
<keyword evidence="1" id="KW-0472">Membrane</keyword>
<proteinExistence type="predicted"/>
<protein>
    <recommendedName>
        <fullName evidence="4">PH domain-containing protein</fullName>
    </recommendedName>
</protein>
<name>A0A3L7AX48_9MICO</name>
<dbReference type="AlphaFoldDB" id="A0A3L7AX48"/>
<comment type="caution">
    <text evidence="2">The sequence shown here is derived from an EMBL/GenBank/DDBJ whole genome shotgun (WGS) entry which is preliminary data.</text>
</comment>
<dbReference type="EMBL" id="RCUY01000002">
    <property type="protein sequence ID" value="RLP84141.1"/>
    <property type="molecule type" value="Genomic_DNA"/>
</dbReference>
<keyword evidence="3" id="KW-1185">Reference proteome</keyword>
<feature type="transmembrane region" description="Helical" evidence="1">
    <location>
        <begin position="27"/>
        <end position="47"/>
    </location>
</feature>
<organism evidence="2 3">
    <name type="scientific">Mycetocola lacteus</name>
    <dbReference type="NCBI Taxonomy" id="76637"/>
    <lineage>
        <taxon>Bacteria</taxon>
        <taxon>Bacillati</taxon>
        <taxon>Actinomycetota</taxon>
        <taxon>Actinomycetes</taxon>
        <taxon>Micrococcales</taxon>
        <taxon>Microbacteriaceae</taxon>
        <taxon>Mycetocola</taxon>
    </lineage>
</organism>
<gene>
    <name evidence="2" type="ORF">D9V34_04955</name>
</gene>
<evidence type="ECO:0000313" key="3">
    <source>
        <dbReference type="Proteomes" id="UP000269438"/>
    </source>
</evidence>
<dbReference type="Proteomes" id="UP000269438">
    <property type="component" value="Unassembled WGS sequence"/>
</dbReference>
<keyword evidence="1" id="KW-0812">Transmembrane</keyword>
<feature type="transmembrane region" description="Helical" evidence="1">
    <location>
        <begin position="112"/>
        <end position="130"/>
    </location>
</feature>
<accession>A0A3L7AX48</accession>
<keyword evidence="1" id="KW-1133">Transmembrane helix</keyword>
<evidence type="ECO:0000256" key="1">
    <source>
        <dbReference type="SAM" id="Phobius"/>
    </source>
</evidence>
<evidence type="ECO:0008006" key="4">
    <source>
        <dbReference type="Google" id="ProtNLM"/>
    </source>
</evidence>
<reference evidence="2 3" key="1">
    <citation type="submission" date="2018-10" db="EMBL/GenBank/DDBJ databases">
        <authorList>
            <person name="Li J."/>
        </authorList>
    </citation>
    <scope>NUCLEOTIDE SEQUENCE [LARGE SCALE GENOMIC DNA]</scope>
    <source>
        <strain evidence="2 3">JCM 11654</strain>
    </source>
</reference>
<evidence type="ECO:0000313" key="2">
    <source>
        <dbReference type="EMBL" id="RLP84141.1"/>
    </source>
</evidence>
<feature type="transmembrane region" description="Helical" evidence="1">
    <location>
        <begin position="73"/>
        <end position="92"/>
    </location>
</feature>